<keyword evidence="3" id="KW-0238">DNA-binding</keyword>
<evidence type="ECO:0000256" key="3">
    <source>
        <dbReference type="ARBA" id="ARBA00023125"/>
    </source>
</evidence>
<evidence type="ECO:0000313" key="6">
    <source>
        <dbReference type="EMBL" id="KAF1048454.1"/>
    </source>
</evidence>
<dbReference type="InterPro" id="IPR058163">
    <property type="entry name" value="LysR-type_TF_proteobact-type"/>
</dbReference>
<organism evidence="6 7">
    <name type="scientific">Herbaspirillum frisingense</name>
    <dbReference type="NCBI Taxonomy" id="92645"/>
    <lineage>
        <taxon>Bacteria</taxon>
        <taxon>Pseudomonadati</taxon>
        <taxon>Pseudomonadota</taxon>
        <taxon>Betaproteobacteria</taxon>
        <taxon>Burkholderiales</taxon>
        <taxon>Oxalobacteraceae</taxon>
        <taxon>Herbaspirillum</taxon>
    </lineage>
</organism>
<dbReference type="Pfam" id="PF03466">
    <property type="entry name" value="LysR_substrate"/>
    <property type="match status" value="1"/>
</dbReference>
<proteinExistence type="inferred from homology"/>
<dbReference type="FunFam" id="3.40.190.290:FF:000001">
    <property type="entry name" value="Transcriptional regulator, LysR family"/>
    <property type="match status" value="1"/>
</dbReference>
<dbReference type="PANTHER" id="PTHR30537:SF21">
    <property type="entry name" value="HTH-TYPE TRANSCRIPTIONAL REGULATOR SINR-RELATED"/>
    <property type="match status" value="1"/>
</dbReference>
<keyword evidence="4" id="KW-0804">Transcription</keyword>
<dbReference type="InterPro" id="IPR000847">
    <property type="entry name" value="LysR_HTH_N"/>
</dbReference>
<gene>
    <name evidence="6" type="primary">dmlR_2</name>
    <name evidence="6" type="ORF">GAK35_00257</name>
</gene>
<name>A0A7V8JVV3_9BURK</name>
<dbReference type="Gene3D" id="3.40.190.290">
    <property type="match status" value="1"/>
</dbReference>
<accession>A0A7V8JVV3</accession>
<evidence type="ECO:0000313" key="7">
    <source>
        <dbReference type="Proteomes" id="UP000462435"/>
    </source>
</evidence>
<sequence length="310" mass="34637">MIRLEDLQLFLRAAALGSFSQAAREADLLPGQVSAAIQRLERDLDIRLFARSTRSLRLTEEGERYLPYAQEALQTLREGQEGLRGDAAELSGTLQVAAPSDLGRNVLLPWLSEFRRANPQLDLRLLVSDQVTDVFRDPVDIAIRYGRMDDASYIALPLAPDNRRVLVASPDYLQRHAAPQTLEDLKRHDCLIYQLQGRVYDKWLFPGDGGQTIQVSGPLVTDDGDVVRRWAVAGEGIAYKSWLDVGADVRARRLSIVLPQWRGEPAQLHMVCPHRRQYSPAVRQLQALLASRCAGLIADLEREIALAGQA</sequence>
<evidence type="ECO:0000256" key="4">
    <source>
        <dbReference type="ARBA" id="ARBA00023163"/>
    </source>
</evidence>
<evidence type="ECO:0000259" key="5">
    <source>
        <dbReference type="PROSITE" id="PS50931"/>
    </source>
</evidence>
<dbReference type="SUPFAM" id="SSF53850">
    <property type="entry name" value="Periplasmic binding protein-like II"/>
    <property type="match status" value="1"/>
</dbReference>
<dbReference type="SUPFAM" id="SSF46785">
    <property type="entry name" value="Winged helix' DNA-binding domain"/>
    <property type="match status" value="1"/>
</dbReference>
<dbReference type="GO" id="GO:0006351">
    <property type="term" value="P:DNA-templated transcription"/>
    <property type="evidence" value="ECO:0007669"/>
    <property type="project" value="TreeGrafter"/>
</dbReference>
<dbReference type="InterPro" id="IPR036390">
    <property type="entry name" value="WH_DNA-bd_sf"/>
</dbReference>
<evidence type="ECO:0000256" key="2">
    <source>
        <dbReference type="ARBA" id="ARBA00023015"/>
    </source>
</evidence>
<dbReference type="CDD" id="cd08422">
    <property type="entry name" value="PBP2_CrgA_like"/>
    <property type="match status" value="1"/>
</dbReference>
<dbReference type="PROSITE" id="PS50931">
    <property type="entry name" value="HTH_LYSR"/>
    <property type="match status" value="1"/>
</dbReference>
<dbReference type="InterPro" id="IPR036388">
    <property type="entry name" value="WH-like_DNA-bd_sf"/>
</dbReference>
<dbReference type="Proteomes" id="UP000462435">
    <property type="component" value="Unassembled WGS sequence"/>
</dbReference>
<dbReference type="GO" id="GO:0043565">
    <property type="term" value="F:sequence-specific DNA binding"/>
    <property type="evidence" value="ECO:0007669"/>
    <property type="project" value="TreeGrafter"/>
</dbReference>
<comment type="caution">
    <text evidence="6">The sequence shown here is derived from an EMBL/GenBank/DDBJ whole genome shotgun (WGS) entry which is preliminary data.</text>
</comment>
<dbReference type="Gene3D" id="1.10.10.10">
    <property type="entry name" value="Winged helix-like DNA-binding domain superfamily/Winged helix DNA-binding domain"/>
    <property type="match status" value="1"/>
</dbReference>
<dbReference type="GO" id="GO:0003700">
    <property type="term" value="F:DNA-binding transcription factor activity"/>
    <property type="evidence" value="ECO:0007669"/>
    <property type="project" value="InterPro"/>
</dbReference>
<comment type="similarity">
    <text evidence="1">Belongs to the LysR transcriptional regulatory family.</text>
</comment>
<dbReference type="PANTHER" id="PTHR30537">
    <property type="entry name" value="HTH-TYPE TRANSCRIPTIONAL REGULATOR"/>
    <property type="match status" value="1"/>
</dbReference>
<dbReference type="EMBL" id="WNDX01000004">
    <property type="protein sequence ID" value="KAF1048454.1"/>
    <property type="molecule type" value="Genomic_DNA"/>
</dbReference>
<evidence type="ECO:0000256" key="1">
    <source>
        <dbReference type="ARBA" id="ARBA00009437"/>
    </source>
</evidence>
<dbReference type="FunFam" id="1.10.10.10:FF:000001">
    <property type="entry name" value="LysR family transcriptional regulator"/>
    <property type="match status" value="1"/>
</dbReference>
<keyword evidence="2" id="KW-0805">Transcription regulation</keyword>
<protein>
    <submittedName>
        <fullName evidence="6">HTH-type transcriptional regulator DmlR</fullName>
    </submittedName>
</protein>
<dbReference type="AlphaFoldDB" id="A0A7V8JVV3"/>
<reference evidence="7" key="1">
    <citation type="journal article" date="2020" name="MBio">
        <title>Horizontal gene transfer to a defensive symbiont with a reduced genome amongst a multipartite beetle microbiome.</title>
        <authorList>
            <person name="Waterworth S.C."/>
            <person name="Florez L.V."/>
            <person name="Rees E.R."/>
            <person name="Hertweck C."/>
            <person name="Kaltenpoth M."/>
            <person name="Kwan J.C."/>
        </authorList>
    </citation>
    <scope>NUCLEOTIDE SEQUENCE [LARGE SCALE GENOMIC DNA]</scope>
</reference>
<dbReference type="InterPro" id="IPR005119">
    <property type="entry name" value="LysR_subst-bd"/>
</dbReference>
<feature type="domain" description="HTH lysR-type" evidence="5">
    <location>
        <begin position="2"/>
        <end position="59"/>
    </location>
</feature>
<dbReference type="Pfam" id="PF00126">
    <property type="entry name" value="HTH_1"/>
    <property type="match status" value="1"/>
</dbReference>